<dbReference type="STRING" id="283909.R7UPF5"/>
<proteinExistence type="predicted"/>
<organism evidence="11">
    <name type="scientific">Capitella teleta</name>
    <name type="common">Polychaete worm</name>
    <dbReference type="NCBI Taxonomy" id="283909"/>
    <lineage>
        <taxon>Eukaryota</taxon>
        <taxon>Metazoa</taxon>
        <taxon>Spiralia</taxon>
        <taxon>Lophotrochozoa</taxon>
        <taxon>Annelida</taxon>
        <taxon>Polychaeta</taxon>
        <taxon>Sedentaria</taxon>
        <taxon>Scolecida</taxon>
        <taxon>Capitellidae</taxon>
        <taxon>Capitella</taxon>
    </lineage>
</organism>
<dbReference type="GO" id="GO:0043248">
    <property type="term" value="P:proteasome assembly"/>
    <property type="evidence" value="ECO:0007669"/>
    <property type="project" value="InterPro"/>
</dbReference>
<keyword evidence="4" id="KW-0647">Proteasome</keyword>
<feature type="domain" description="Stalled ribosome sensor GCN1-like HEAT repeats region" evidence="8">
    <location>
        <begin position="1112"/>
        <end position="1241"/>
    </location>
</feature>
<dbReference type="GO" id="GO:0005634">
    <property type="term" value="C:nucleus"/>
    <property type="evidence" value="ECO:0007669"/>
    <property type="project" value="TreeGrafter"/>
</dbReference>
<evidence type="ECO:0000259" key="7">
    <source>
        <dbReference type="Pfam" id="PF13001"/>
    </source>
</evidence>
<dbReference type="InterPro" id="IPR011989">
    <property type="entry name" value="ARM-like"/>
</dbReference>
<evidence type="ECO:0000259" key="9">
    <source>
        <dbReference type="Pfam" id="PF23702"/>
    </source>
</evidence>
<dbReference type="InterPro" id="IPR057546">
    <property type="entry name" value="HEAT_GCN1"/>
</dbReference>
<dbReference type="EnsemblMetazoa" id="CapteT227292">
    <property type="protein sequence ID" value="CapteP227292"/>
    <property type="gene ID" value="CapteG227292"/>
</dbReference>
<feature type="domain" description="ECM29 ARM-like repeats" evidence="9">
    <location>
        <begin position="638"/>
        <end position="826"/>
    </location>
</feature>
<dbReference type="GO" id="GO:0000502">
    <property type="term" value="C:proteasome complex"/>
    <property type="evidence" value="ECO:0007669"/>
    <property type="project" value="UniProtKB-KW"/>
</dbReference>
<dbReference type="PROSITE" id="PS50077">
    <property type="entry name" value="HEAT_REPEAT"/>
    <property type="match status" value="1"/>
</dbReference>
<dbReference type="FunCoup" id="R7UPF5">
    <property type="interactions" value="1956"/>
</dbReference>
<dbReference type="OMA" id="CRIKDIE"/>
<gene>
    <name evidence="11" type="ORF">CAPTEDRAFT_227292</name>
</gene>
<evidence type="ECO:0000256" key="4">
    <source>
        <dbReference type="ARBA" id="ARBA00022942"/>
    </source>
</evidence>
<dbReference type="Gene3D" id="1.25.10.10">
    <property type="entry name" value="Leucine-rich Repeat Variant"/>
    <property type="match status" value="4"/>
</dbReference>
<keyword evidence="2" id="KW-0963">Cytoplasm</keyword>
<reference evidence="12" key="3">
    <citation type="submission" date="2015-06" db="UniProtKB">
        <authorList>
            <consortium name="EnsemblMetazoa"/>
        </authorList>
    </citation>
    <scope>IDENTIFICATION</scope>
</reference>
<protein>
    <recommendedName>
        <fullName evidence="14">TOG domain-containing protein</fullName>
    </recommendedName>
</protein>
<comment type="subcellular location">
    <subcellularLocation>
        <location evidence="1">Cytoplasm</location>
    </subcellularLocation>
</comment>
<dbReference type="InterPro" id="IPR021133">
    <property type="entry name" value="HEAT_type_2"/>
</dbReference>
<dbReference type="GO" id="GO:0036503">
    <property type="term" value="P:ERAD pathway"/>
    <property type="evidence" value="ECO:0007669"/>
    <property type="project" value="TreeGrafter"/>
</dbReference>
<evidence type="ECO:0000256" key="3">
    <source>
        <dbReference type="ARBA" id="ARBA00022737"/>
    </source>
</evidence>
<feature type="domain" description="Proteasome adapter and scaffold protein ECM29 HEAT-repeat" evidence="10">
    <location>
        <begin position="1296"/>
        <end position="1458"/>
    </location>
</feature>
<evidence type="ECO:0000256" key="2">
    <source>
        <dbReference type="ARBA" id="ARBA00022490"/>
    </source>
</evidence>
<feature type="domain" description="Proteasome component Ecm29 N-terminal" evidence="7">
    <location>
        <begin position="39"/>
        <end position="550"/>
    </location>
</feature>
<evidence type="ECO:0000259" key="10">
    <source>
        <dbReference type="Pfam" id="PF24492"/>
    </source>
</evidence>
<accession>R7UPF5</accession>
<evidence type="ECO:0000313" key="13">
    <source>
        <dbReference type="Proteomes" id="UP000014760"/>
    </source>
</evidence>
<feature type="region of interest" description="Disordered" evidence="6">
    <location>
        <begin position="224"/>
        <end position="255"/>
    </location>
</feature>
<dbReference type="HOGENOM" id="CLU_000880_2_1_1"/>
<dbReference type="Pfam" id="PF24492">
    <property type="entry name" value="HEAT_ECM29"/>
    <property type="match status" value="1"/>
</dbReference>
<dbReference type="OrthoDB" id="16066at2759"/>
<dbReference type="Pfam" id="PF23271">
    <property type="entry name" value="HEAT_GCN1"/>
    <property type="match status" value="1"/>
</dbReference>
<evidence type="ECO:0000259" key="8">
    <source>
        <dbReference type="Pfam" id="PF23271"/>
    </source>
</evidence>
<dbReference type="InterPro" id="IPR055444">
    <property type="entry name" value="ARM_ECM29"/>
</dbReference>
<keyword evidence="13" id="KW-1185">Reference proteome</keyword>
<dbReference type="EMBL" id="AMQN01007887">
    <property type="status" value="NOT_ANNOTATED_CDS"/>
    <property type="molecule type" value="Genomic_DNA"/>
</dbReference>
<evidence type="ECO:0000256" key="6">
    <source>
        <dbReference type="SAM" id="MobiDB-lite"/>
    </source>
</evidence>
<evidence type="ECO:0000256" key="1">
    <source>
        <dbReference type="ARBA" id="ARBA00004496"/>
    </source>
</evidence>
<dbReference type="InterPro" id="IPR055443">
    <property type="entry name" value="HEAT_ECM29"/>
</dbReference>
<feature type="compositionally biased region" description="Pro residues" evidence="6">
    <location>
        <begin position="242"/>
        <end position="251"/>
    </location>
</feature>
<name>R7UPF5_CAPTE</name>
<evidence type="ECO:0000313" key="11">
    <source>
        <dbReference type="EMBL" id="ELU05296.1"/>
    </source>
</evidence>
<dbReference type="Proteomes" id="UP000014760">
    <property type="component" value="Unassembled WGS sequence"/>
</dbReference>
<dbReference type="GO" id="GO:0060090">
    <property type="term" value="F:molecular adaptor activity"/>
    <property type="evidence" value="ECO:0007669"/>
    <property type="project" value="InterPro"/>
</dbReference>
<keyword evidence="3" id="KW-0677">Repeat</keyword>
<dbReference type="Pfam" id="PF23702">
    <property type="entry name" value="ARM_ECM29"/>
    <property type="match status" value="1"/>
</dbReference>
<dbReference type="EMBL" id="KB301649">
    <property type="protein sequence ID" value="ELU05296.1"/>
    <property type="molecule type" value="Genomic_DNA"/>
</dbReference>
<feature type="repeat" description="HEAT" evidence="5">
    <location>
        <begin position="1411"/>
        <end position="1449"/>
    </location>
</feature>
<dbReference type="SUPFAM" id="SSF48371">
    <property type="entry name" value="ARM repeat"/>
    <property type="match status" value="3"/>
</dbReference>
<dbReference type="InterPro" id="IPR024372">
    <property type="entry name" value="Ecm29_N"/>
</dbReference>
<reference evidence="11 13" key="2">
    <citation type="journal article" date="2013" name="Nature">
        <title>Insights into bilaterian evolution from three spiralian genomes.</title>
        <authorList>
            <person name="Simakov O."/>
            <person name="Marletaz F."/>
            <person name="Cho S.J."/>
            <person name="Edsinger-Gonzales E."/>
            <person name="Havlak P."/>
            <person name="Hellsten U."/>
            <person name="Kuo D.H."/>
            <person name="Larsson T."/>
            <person name="Lv J."/>
            <person name="Arendt D."/>
            <person name="Savage R."/>
            <person name="Osoegawa K."/>
            <person name="de Jong P."/>
            <person name="Grimwood J."/>
            <person name="Chapman J.A."/>
            <person name="Shapiro H."/>
            <person name="Aerts A."/>
            <person name="Otillar R.P."/>
            <person name="Terry A.Y."/>
            <person name="Boore J.L."/>
            <person name="Grigoriev I.V."/>
            <person name="Lindberg D.R."/>
            <person name="Seaver E.C."/>
            <person name="Weisblat D.A."/>
            <person name="Putnam N.H."/>
            <person name="Rokhsar D.S."/>
        </authorList>
    </citation>
    <scope>NUCLEOTIDE SEQUENCE</scope>
    <source>
        <strain evidence="11 13">I ESC-2004</strain>
    </source>
</reference>
<dbReference type="GO" id="GO:0005737">
    <property type="term" value="C:cytoplasm"/>
    <property type="evidence" value="ECO:0007669"/>
    <property type="project" value="UniProtKB-SubCell"/>
</dbReference>
<dbReference type="InterPro" id="IPR016024">
    <property type="entry name" value="ARM-type_fold"/>
</dbReference>
<evidence type="ECO:0008006" key="14">
    <source>
        <dbReference type="Google" id="ProtNLM"/>
    </source>
</evidence>
<dbReference type="PANTHER" id="PTHR23346:SF19">
    <property type="entry name" value="PROTEASOME ADAPTER AND SCAFFOLD PROTEIN ECM29"/>
    <property type="match status" value="1"/>
</dbReference>
<reference evidence="13" key="1">
    <citation type="submission" date="2012-12" db="EMBL/GenBank/DDBJ databases">
        <authorList>
            <person name="Hellsten U."/>
            <person name="Grimwood J."/>
            <person name="Chapman J.A."/>
            <person name="Shapiro H."/>
            <person name="Aerts A."/>
            <person name="Otillar R.P."/>
            <person name="Terry A.Y."/>
            <person name="Boore J.L."/>
            <person name="Simakov O."/>
            <person name="Marletaz F."/>
            <person name="Cho S.-J."/>
            <person name="Edsinger-Gonzales E."/>
            <person name="Havlak P."/>
            <person name="Kuo D.-H."/>
            <person name="Larsson T."/>
            <person name="Lv J."/>
            <person name="Arendt D."/>
            <person name="Savage R."/>
            <person name="Osoegawa K."/>
            <person name="de Jong P."/>
            <person name="Lindberg D.R."/>
            <person name="Seaver E.C."/>
            <person name="Weisblat D.A."/>
            <person name="Putnam N.H."/>
            <person name="Grigoriev I.V."/>
            <person name="Rokhsar D.S."/>
        </authorList>
    </citation>
    <scope>NUCLEOTIDE SEQUENCE</scope>
    <source>
        <strain evidence="13">I ESC-2004</strain>
    </source>
</reference>
<evidence type="ECO:0000313" key="12">
    <source>
        <dbReference type="EnsemblMetazoa" id="CapteP227292"/>
    </source>
</evidence>
<dbReference type="Pfam" id="PF13001">
    <property type="entry name" value="ECM29_N"/>
    <property type="match status" value="1"/>
</dbReference>
<sequence length="1857" mass="205127">MDHGYSPSPCTDKSGEFYTKPFTIFRLFIMEKQDELLLLERVFLRIGSAETDEQLEQVLGKFLAPVLLKLSSEVEGVRKKVMEFLVHVNKRFKSRPTVQLPVEALLEQYRDPSISPFVTNFSILYIKMGFPRLSSEKQTELIPLLMQSVSGRPEPQQNSLLQLIIPALQHLKFPKSLQKKYELIGLNPVEDKTTTAIFLDFMLDMLLLPYNFASFTARPKTAQTVPPPFAANTPNRAASATPPAPSPPPPAATSGLSEAAFKRAIGVGEIPLKPEDLEKVKLGILEVLGAEIFAEQDILCHLVVGTSDTRYLNQDWNNPVVVAKLFSIFQGTVILKGQRPYSKQNSKIKEDQKRVPAGGLLRAKIFPFLLKSKTAANQFPACVQVVFDCLYREQTNAKLKSMAIQFVHHIIFHCEDTKFRPLGAVLLSGMVKFIKEAKEESKLRSMAYVAIGKIASRLPDLVKKDIGLLQTFFDAVSMEDGENRLAVQEALSMMRNAFQGLDPAQMKLMEALVLENIEKEQAQARRIAVQYAIAVFPADHLASRYALLLACSDNKEETANEAKKALKPYASMEDGKEKEADKRLMPSFGDMVAYIQQRSDERVKTQQKYVTGSHILAFNPKTFAQVLLYLRNCLAYEAGIESPNASSISDLYEEAPKIALHLRSNYKSTSKGPLASYIRMIRQVLTALGSEESMMCLLEIVSVARDSLAKHFQPHLPWIKNFMFHSRDEIRSSAAQLYATVTYFEATDESRTTALLGLLENLKNGVLESQHGSLVCCGYLIGLMLTGDLNDANKENIIQALKDSVEFLDSSQALLSVGASSAIAEMARRGPLPLPDDTESGLSKRSLVEKLIKKLQSSKESNKVREKAAVCLGNLCVGDKKFPFTDKVISGLMDAAAAKQMELHVTIGECLVSAALGPKSSLNRDFWTTSEADFKAPDDCEDRVAHLLELLLTKYTRSANHHIRQAACIWLVALVQNCGSHPSVNSQLMQAQSSFMAMLSENDEITQDVASKGLGIVYESCSAEQKKELVSVLVDTLTTGKRHKQQEVTGETQLFQEGALGKTPDGQGMSTYKELCSIASDLNQPDLIYKFMHLANHNATWNSKKGAAFGFSTIAAQAGEQLAPYLHQILPKLYRYQFDPNPRIQTAMSSIWDALVKDNKKTVDKYLKPIAEDLIRNLTNNQWRVRESSCMAVCELLRGRTVDDLVPYLPELWETMFRVRDDIKESVRNAADLAIKALSKTSIKLCDASQGSVGEAATSQVLPCLLKAGLGSQVQECRAIALATIVKISKTAGKLLKPHIPLLVTALLEALSTLEPQYLNYLSLHATMSSEETQDKLDTARLSASKTSPMMETVSLCVQFVDDSVLPKLIPSLTDLVRSGVGLGTKAGCASFIISIVGQCPKDITPYAGKILGALLNGLNDRNPTVRKSYASAIGYVVKVAKDSSVEKLLNKLKGWYLEKEDNSSVRAACGITVHAINQRSPDVLRRHGALVLPLAYLAMHETKAPESTEKDSSVWEEVWLDATPGTEAGLRLYMTEVVALAQTALDSQSWPMKAQGAATLSAVASKMQSQLGPPSLGVVLKALVTGLNGRIWDGKEELLKAVATVCTSCKNELLVARDGQPNVEQEVVGVVLKESQKERIAYRMEALTCLSAVLECYEVDRFSDVAAILYPTIEEMKEKNSKQQASDHDVTHDLWLKYLQCVFDSLGQVWPHSADSQAEHGQKYCEYLCQSLTMSTWKVDTAALRSLKAFMKKSVILKEDKLKEMDTATVQPLLSPMVQPICKCLGNLKYSAVRSEALELTNLMVSRLTSANVLDILGHNQISALKVALETVSKENQMDLSDTASDILKSINTFCN</sequence>
<dbReference type="PANTHER" id="PTHR23346">
    <property type="entry name" value="TRANSLATIONAL ACTIVATOR GCN1-RELATED"/>
    <property type="match status" value="1"/>
</dbReference>
<dbReference type="Pfam" id="PF23731">
    <property type="entry name" value="ARM_ECM29_C"/>
    <property type="match status" value="1"/>
</dbReference>
<feature type="compositionally biased region" description="Low complexity" evidence="6">
    <location>
        <begin position="230"/>
        <end position="241"/>
    </location>
</feature>
<evidence type="ECO:0000256" key="5">
    <source>
        <dbReference type="PROSITE-ProRule" id="PRU00103"/>
    </source>
</evidence>